<dbReference type="GO" id="GO:0000156">
    <property type="term" value="F:phosphorelay response regulator activity"/>
    <property type="evidence" value="ECO:0007669"/>
    <property type="project" value="TreeGrafter"/>
</dbReference>
<sequence length="399" mass="45614">MEYNPKLTQNSRNSVIQDYQLLSLSNDKDYDDLIFLASSICDVPVAYLGIIANEKVLFKSKTGISLEEMELENSFSKAALESGKEYFSVKFSENPGLFQKAKPYFKNEYKFYYGVPVINAKGMSIGALNILDVRERELEDFQKKALKILANQIMKLLEFRNQNNKFLQIQNKLKQKYQELEKFASLVSHDIKSPLANIISLTELLREENKDKFNEETLQYLNYLVESSYSLRNYVDGILNFYRSENILEKAAENVDLHQILKGIAHLYDFSNDIEIKYPKTASLKNINKAALTQILLNLIGNALKYNNKELRKIEITFKETQDFYHFEVIDNGDGFSTENSDKIFELFHTLDTNDRDGNPGSGIGLATVKKLVNSLGGEINVSSTPGVGSNFSFSIRRH</sequence>
<dbReference type="CDD" id="cd00075">
    <property type="entry name" value="HATPase"/>
    <property type="match status" value="1"/>
</dbReference>
<dbReference type="RefSeq" id="WP_006990456.1">
    <property type="nucleotide sequence ID" value="NZ_JH594606.1"/>
</dbReference>
<dbReference type="AlphaFoldDB" id="H2BWY0"/>
<dbReference type="InterPro" id="IPR003594">
    <property type="entry name" value="HATPase_dom"/>
</dbReference>
<dbReference type="Gene3D" id="1.10.287.130">
    <property type="match status" value="1"/>
</dbReference>
<dbReference type="PANTHER" id="PTHR42878:SF15">
    <property type="entry name" value="BACTERIOPHYTOCHROME"/>
    <property type="match status" value="1"/>
</dbReference>
<dbReference type="InterPro" id="IPR036890">
    <property type="entry name" value="HATPase_C_sf"/>
</dbReference>
<dbReference type="InterPro" id="IPR004358">
    <property type="entry name" value="Sig_transdc_His_kin-like_C"/>
</dbReference>
<dbReference type="Pfam" id="PF00512">
    <property type="entry name" value="HisKA"/>
    <property type="match status" value="1"/>
</dbReference>
<dbReference type="GO" id="GO:0000155">
    <property type="term" value="F:phosphorelay sensor kinase activity"/>
    <property type="evidence" value="ECO:0007669"/>
    <property type="project" value="InterPro"/>
</dbReference>
<dbReference type="InterPro" id="IPR003661">
    <property type="entry name" value="HisK_dim/P_dom"/>
</dbReference>
<evidence type="ECO:0000256" key="4">
    <source>
        <dbReference type="ARBA" id="ARBA00022679"/>
    </source>
</evidence>
<keyword evidence="5 7" id="KW-0418">Kinase</keyword>
<dbReference type="PROSITE" id="PS50109">
    <property type="entry name" value="HIS_KIN"/>
    <property type="match status" value="1"/>
</dbReference>
<keyword evidence="3" id="KW-0597">Phosphoprotein</keyword>
<dbReference type="OrthoDB" id="9781208at2"/>
<dbReference type="GO" id="GO:0007234">
    <property type="term" value="P:osmosensory signaling via phosphorelay pathway"/>
    <property type="evidence" value="ECO:0007669"/>
    <property type="project" value="TreeGrafter"/>
</dbReference>
<evidence type="ECO:0000256" key="1">
    <source>
        <dbReference type="ARBA" id="ARBA00000085"/>
    </source>
</evidence>
<dbReference type="Proteomes" id="UP000003844">
    <property type="component" value="Unassembled WGS sequence"/>
</dbReference>
<evidence type="ECO:0000313" key="8">
    <source>
        <dbReference type="Proteomes" id="UP000003844"/>
    </source>
</evidence>
<evidence type="ECO:0000313" key="7">
    <source>
        <dbReference type="EMBL" id="EHQ04153.1"/>
    </source>
</evidence>
<dbReference type="STRING" id="865937.Gilli_3556"/>
<keyword evidence="4" id="KW-0808">Transferase</keyword>
<dbReference type="InterPro" id="IPR036097">
    <property type="entry name" value="HisK_dim/P_sf"/>
</dbReference>
<keyword evidence="8" id="KW-1185">Reference proteome</keyword>
<name>H2BWY0_GILLR</name>
<dbReference type="SMART" id="SM00388">
    <property type="entry name" value="HisKA"/>
    <property type="match status" value="1"/>
</dbReference>
<proteinExistence type="predicted"/>
<dbReference type="GO" id="GO:0030295">
    <property type="term" value="F:protein kinase activator activity"/>
    <property type="evidence" value="ECO:0007669"/>
    <property type="project" value="TreeGrafter"/>
</dbReference>
<dbReference type="InterPro" id="IPR050351">
    <property type="entry name" value="BphY/WalK/GraS-like"/>
</dbReference>
<dbReference type="HOGENOM" id="CLU_000445_114_44_10"/>
<reference evidence="8" key="1">
    <citation type="journal article" date="2012" name="Stand. Genomic Sci.">
        <title>Genome sequence of the Antarctic rhodopsins-containing flavobacterium Gillisia limnaea type strain (R-8282(T)).</title>
        <authorList>
            <person name="Riedel T."/>
            <person name="Held B."/>
            <person name="Nolan M."/>
            <person name="Lucas S."/>
            <person name="Lapidus A."/>
            <person name="Tice H."/>
            <person name="Del Rio T.G."/>
            <person name="Cheng J.F."/>
            <person name="Han C."/>
            <person name="Tapia R."/>
            <person name="Goodwin L.A."/>
            <person name="Pitluck S."/>
            <person name="Liolios K."/>
            <person name="Mavromatis K."/>
            <person name="Pagani I."/>
            <person name="Ivanova N."/>
            <person name="Mikhailova N."/>
            <person name="Pati A."/>
            <person name="Chen A."/>
            <person name="Palaniappan K."/>
            <person name="Land M."/>
            <person name="Rohde M."/>
            <person name="Tindall B.J."/>
            <person name="Detter J.C."/>
            <person name="Goker M."/>
            <person name="Bristow J."/>
            <person name="Eisen J.A."/>
            <person name="Markowitz V."/>
            <person name="Hugenholtz P."/>
            <person name="Kyrpides N.C."/>
            <person name="Klenk H.P."/>
            <person name="Woyke T."/>
        </authorList>
    </citation>
    <scope>NUCLEOTIDE SEQUENCE [LARGE SCALE GENOMIC DNA]</scope>
    <source>
        <strain evidence="8">DSM 15749 / LMG 21470 / R-8282</strain>
    </source>
</reference>
<protein>
    <recommendedName>
        <fullName evidence="2">histidine kinase</fullName>
        <ecNumber evidence="2">2.7.13.3</ecNumber>
    </recommendedName>
</protein>
<dbReference type="PRINTS" id="PR00344">
    <property type="entry name" value="BCTRLSENSOR"/>
</dbReference>
<dbReference type="SUPFAM" id="SSF55781">
    <property type="entry name" value="GAF domain-like"/>
    <property type="match status" value="1"/>
</dbReference>
<dbReference type="Gene3D" id="3.30.565.10">
    <property type="entry name" value="Histidine kinase-like ATPase, C-terminal domain"/>
    <property type="match status" value="1"/>
</dbReference>
<dbReference type="eggNOG" id="COG2205">
    <property type="taxonomic scope" value="Bacteria"/>
</dbReference>
<dbReference type="SMART" id="SM00387">
    <property type="entry name" value="HATPase_c"/>
    <property type="match status" value="1"/>
</dbReference>
<evidence type="ECO:0000259" key="6">
    <source>
        <dbReference type="PROSITE" id="PS50109"/>
    </source>
</evidence>
<dbReference type="SUPFAM" id="SSF55874">
    <property type="entry name" value="ATPase domain of HSP90 chaperone/DNA topoisomerase II/histidine kinase"/>
    <property type="match status" value="1"/>
</dbReference>
<dbReference type="Pfam" id="PF02518">
    <property type="entry name" value="HATPase_c"/>
    <property type="match status" value="1"/>
</dbReference>
<dbReference type="SUPFAM" id="SSF47384">
    <property type="entry name" value="Homodimeric domain of signal transducing histidine kinase"/>
    <property type="match status" value="1"/>
</dbReference>
<dbReference type="EMBL" id="JH594606">
    <property type="protein sequence ID" value="EHQ04153.1"/>
    <property type="molecule type" value="Genomic_DNA"/>
</dbReference>
<organism evidence="7 8">
    <name type="scientific">Gillisia limnaea (strain DSM 15749 / LMG 21470 / R-8282)</name>
    <dbReference type="NCBI Taxonomy" id="865937"/>
    <lineage>
        <taxon>Bacteria</taxon>
        <taxon>Pseudomonadati</taxon>
        <taxon>Bacteroidota</taxon>
        <taxon>Flavobacteriia</taxon>
        <taxon>Flavobacteriales</taxon>
        <taxon>Flavobacteriaceae</taxon>
        <taxon>Gillisia</taxon>
    </lineage>
</organism>
<evidence type="ECO:0000256" key="5">
    <source>
        <dbReference type="ARBA" id="ARBA00022777"/>
    </source>
</evidence>
<evidence type="ECO:0000256" key="2">
    <source>
        <dbReference type="ARBA" id="ARBA00012438"/>
    </source>
</evidence>
<dbReference type="InterPro" id="IPR005467">
    <property type="entry name" value="His_kinase_dom"/>
</dbReference>
<comment type="catalytic activity">
    <reaction evidence="1">
        <text>ATP + protein L-histidine = ADP + protein N-phospho-L-histidine.</text>
        <dbReference type="EC" id="2.7.13.3"/>
    </reaction>
</comment>
<dbReference type="PANTHER" id="PTHR42878">
    <property type="entry name" value="TWO-COMPONENT HISTIDINE KINASE"/>
    <property type="match status" value="1"/>
</dbReference>
<dbReference type="CDD" id="cd00082">
    <property type="entry name" value="HisKA"/>
    <property type="match status" value="1"/>
</dbReference>
<accession>H2BWY0</accession>
<evidence type="ECO:0000256" key="3">
    <source>
        <dbReference type="ARBA" id="ARBA00022553"/>
    </source>
</evidence>
<gene>
    <name evidence="7" type="ORF">Gilli_3556</name>
</gene>
<feature type="domain" description="Histidine kinase" evidence="6">
    <location>
        <begin position="186"/>
        <end position="399"/>
    </location>
</feature>
<dbReference type="EC" id="2.7.13.3" evidence="2"/>